<reference evidence="9" key="1">
    <citation type="submission" date="2019-02" db="EMBL/GenBank/DDBJ databases">
        <authorList>
            <person name="Gruber-Vodicka R. H."/>
            <person name="Seah K. B. B."/>
        </authorList>
    </citation>
    <scope>NUCLEOTIDE SEQUENCE</scope>
    <source>
        <strain evidence="10">BECK_SA2B12</strain>
        <strain evidence="8">BECK_SA2B15</strain>
        <strain evidence="9">BECK_SA2B20</strain>
    </source>
</reference>
<dbReference type="GO" id="GO:0004719">
    <property type="term" value="F:protein-L-isoaspartate (D-aspartate) O-methyltransferase activity"/>
    <property type="evidence" value="ECO:0007669"/>
    <property type="project" value="InterPro"/>
</dbReference>
<evidence type="ECO:0000256" key="5">
    <source>
        <dbReference type="ARBA" id="ARBA00022691"/>
    </source>
</evidence>
<evidence type="ECO:0000256" key="3">
    <source>
        <dbReference type="ARBA" id="ARBA00022603"/>
    </source>
</evidence>
<accession>A0A450UFH5</accession>
<dbReference type="GO" id="GO:0000179">
    <property type="term" value="F:rRNA (adenine-N6,N6-)-dimethyltransferase activity"/>
    <property type="evidence" value="ECO:0007669"/>
    <property type="project" value="InterPro"/>
</dbReference>
<dbReference type="InterPro" id="IPR020598">
    <property type="entry name" value="rRNA_Ade_methylase_Trfase_N"/>
</dbReference>
<evidence type="ECO:0000259" key="7">
    <source>
        <dbReference type="SMART" id="SM00650"/>
    </source>
</evidence>
<dbReference type="PANTHER" id="PTHR11579">
    <property type="entry name" value="PROTEIN-L-ISOASPARTATE O-METHYLTRANSFERASE"/>
    <property type="match status" value="1"/>
</dbReference>
<dbReference type="EMBL" id="CAADFI010000015">
    <property type="protein sequence ID" value="VFJ91244.1"/>
    <property type="molecule type" value="Genomic_DNA"/>
</dbReference>
<evidence type="ECO:0000256" key="2">
    <source>
        <dbReference type="ARBA" id="ARBA00013346"/>
    </source>
</evidence>
<comment type="similarity">
    <text evidence="1">Belongs to the methyltransferase superfamily. L-isoaspartyl/D-aspartyl protein methyltransferase family.</text>
</comment>
<dbReference type="CDD" id="cd02440">
    <property type="entry name" value="AdoMet_MTases"/>
    <property type="match status" value="1"/>
</dbReference>
<dbReference type="AlphaFoldDB" id="A0A450UFH5"/>
<evidence type="ECO:0000313" key="8">
    <source>
        <dbReference type="EMBL" id="VFJ89141.1"/>
    </source>
</evidence>
<evidence type="ECO:0000313" key="10">
    <source>
        <dbReference type="EMBL" id="VFJ97674.1"/>
    </source>
</evidence>
<dbReference type="GO" id="GO:0005737">
    <property type="term" value="C:cytoplasm"/>
    <property type="evidence" value="ECO:0007669"/>
    <property type="project" value="TreeGrafter"/>
</dbReference>
<dbReference type="Gene3D" id="3.40.50.150">
    <property type="entry name" value="Vaccinia Virus protein VP39"/>
    <property type="match status" value="1"/>
</dbReference>
<evidence type="ECO:0000313" key="9">
    <source>
        <dbReference type="EMBL" id="VFJ91244.1"/>
    </source>
</evidence>
<sequence length="218" mass="24006">MNFEKARFNMVHQQVRTWDVSNRRVLNALLTISREVFVPPEYRKLAYADVSIPLVDGQETAPPRIAARIAQALDPDPTAHVLEVGTGSGYLTALLAMLAKDVVSIEISPRLHQQARAALAIQNVRNTRVLVGDGTIDRALEAPFDAIVVTGSVPVRQALLERQLKENGRLFVVVGSEPVMEACLITRLGPGNWRKEVLFETILPPLRQSAPSVDAFVL</sequence>
<dbReference type="PANTHER" id="PTHR11579:SF18">
    <property type="entry name" value="PROTEIN-L-ISOASPARTATE O-METHYLTRANSFERASE"/>
    <property type="match status" value="1"/>
</dbReference>
<dbReference type="SMART" id="SM00650">
    <property type="entry name" value="rADc"/>
    <property type="match status" value="1"/>
</dbReference>
<evidence type="ECO:0000256" key="6">
    <source>
        <dbReference type="ARBA" id="ARBA00030757"/>
    </source>
</evidence>
<keyword evidence="4 9" id="KW-0808">Transferase</keyword>
<organism evidence="9">
    <name type="scientific">Candidatus Kentrum eta</name>
    <dbReference type="NCBI Taxonomy" id="2126337"/>
    <lineage>
        <taxon>Bacteria</taxon>
        <taxon>Pseudomonadati</taxon>
        <taxon>Pseudomonadota</taxon>
        <taxon>Gammaproteobacteria</taxon>
        <taxon>Candidatus Kentrum</taxon>
    </lineage>
</organism>
<evidence type="ECO:0000256" key="4">
    <source>
        <dbReference type="ARBA" id="ARBA00022679"/>
    </source>
</evidence>
<protein>
    <recommendedName>
        <fullName evidence="2">Protein-L-isoaspartate O-methyltransferase</fullName>
    </recommendedName>
    <alternativeName>
        <fullName evidence="6">Protein L-isoaspartyl methyltransferase</fullName>
    </alternativeName>
</protein>
<dbReference type="InterPro" id="IPR000682">
    <property type="entry name" value="PCMT"/>
</dbReference>
<evidence type="ECO:0000256" key="1">
    <source>
        <dbReference type="ARBA" id="ARBA00005369"/>
    </source>
</evidence>
<dbReference type="SUPFAM" id="SSF53335">
    <property type="entry name" value="S-adenosyl-L-methionine-dependent methyltransferases"/>
    <property type="match status" value="1"/>
</dbReference>
<proteinExistence type="inferred from homology"/>
<keyword evidence="3 9" id="KW-0489">Methyltransferase</keyword>
<dbReference type="EMBL" id="CAADFG010000013">
    <property type="protein sequence ID" value="VFJ89141.1"/>
    <property type="molecule type" value="Genomic_DNA"/>
</dbReference>
<feature type="domain" description="Ribosomal RNA adenine methylase transferase N-terminal" evidence="7">
    <location>
        <begin position="65"/>
        <end position="196"/>
    </location>
</feature>
<keyword evidence="5" id="KW-0949">S-adenosyl-L-methionine</keyword>
<dbReference type="InterPro" id="IPR029063">
    <property type="entry name" value="SAM-dependent_MTases_sf"/>
</dbReference>
<dbReference type="EMBL" id="CAADFJ010000015">
    <property type="protein sequence ID" value="VFJ97674.1"/>
    <property type="molecule type" value="Genomic_DNA"/>
</dbReference>
<dbReference type="Pfam" id="PF01135">
    <property type="entry name" value="PCMT"/>
    <property type="match status" value="1"/>
</dbReference>
<gene>
    <name evidence="8" type="ORF">BECKH772A_GA0070896_100133</name>
    <name evidence="9" type="ORF">BECKH772B_GA0070898_1001523</name>
    <name evidence="10" type="ORF">BECKH772C_GA0070978_100152</name>
</gene>
<name>A0A450UFH5_9GAMM</name>